<evidence type="ECO:0000313" key="1">
    <source>
        <dbReference type="EMBL" id="JAH92773.1"/>
    </source>
</evidence>
<reference evidence="1" key="2">
    <citation type="journal article" date="2015" name="Fish Shellfish Immunol.">
        <title>Early steps in the European eel (Anguilla anguilla)-Vibrio vulnificus interaction in the gills: Role of the RtxA13 toxin.</title>
        <authorList>
            <person name="Callol A."/>
            <person name="Pajuelo D."/>
            <person name="Ebbesson L."/>
            <person name="Teles M."/>
            <person name="MacKenzie S."/>
            <person name="Amaro C."/>
        </authorList>
    </citation>
    <scope>NUCLEOTIDE SEQUENCE</scope>
</reference>
<proteinExistence type="predicted"/>
<name>A0A0E9WTI9_ANGAN</name>
<organism evidence="1">
    <name type="scientific">Anguilla anguilla</name>
    <name type="common">European freshwater eel</name>
    <name type="synonym">Muraena anguilla</name>
    <dbReference type="NCBI Taxonomy" id="7936"/>
    <lineage>
        <taxon>Eukaryota</taxon>
        <taxon>Metazoa</taxon>
        <taxon>Chordata</taxon>
        <taxon>Craniata</taxon>
        <taxon>Vertebrata</taxon>
        <taxon>Euteleostomi</taxon>
        <taxon>Actinopterygii</taxon>
        <taxon>Neopterygii</taxon>
        <taxon>Teleostei</taxon>
        <taxon>Anguilliformes</taxon>
        <taxon>Anguillidae</taxon>
        <taxon>Anguilla</taxon>
    </lineage>
</organism>
<protein>
    <submittedName>
        <fullName evidence="1">Uncharacterized protein</fullName>
    </submittedName>
</protein>
<reference evidence="1" key="1">
    <citation type="submission" date="2014-11" db="EMBL/GenBank/DDBJ databases">
        <authorList>
            <person name="Amaro Gonzalez C."/>
        </authorList>
    </citation>
    <scope>NUCLEOTIDE SEQUENCE</scope>
</reference>
<dbReference type="AlphaFoldDB" id="A0A0E9WTI9"/>
<dbReference type="EMBL" id="GBXM01015804">
    <property type="protein sequence ID" value="JAH92773.1"/>
    <property type="molecule type" value="Transcribed_RNA"/>
</dbReference>
<sequence length="60" mass="6688">MCSLLFCGRYVADGTPAYSCQTSLNPNYKGGELCCCGIDNVRQWPLHLHFMFASPQEPES</sequence>
<accession>A0A0E9WTI9</accession>